<dbReference type="Proteomes" id="UP000739538">
    <property type="component" value="Unassembled WGS sequence"/>
</dbReference>
<evidence type="ECO:0008006" key="3">
    <source>
        <dbReference type="Google" id="ProtNLM"/>
    </source>
</evidence>
<dbReference type="InterPro" id="IPR011047">
    <property type="entry name" value="Quinoprotein_ADH-like_sf"/>
</dbReference>
<reference evidence="1" key="1">
    <citation type="submission" date="2020-04" db="EMBL/GenBank/DDBJ databases">
        <authorList>
            <person name="Zhang T."/>
        </authorList>
    </citation>
    <scope>NUCLEOTIDE SEQUENCE</scope>
    <source>
        <strain evidence="1">HKST-UBA02</strain>
    </source>
</reference>
<dbReference type="SUPFAM" id="SSF63825">
    <property type="entry name" value="YWTD domain"/>
    <property type="match status" value="1"/>
</dbReference>
<evidence type="ECO:0000313" key="1">
    <source>
        <dbReference type="EMBL" id="MCA9759073.1"/>
    </source>
</evidence>
<dbReference type="SUPFAM" id="SSF50998">
    <property type="entry name" value="Quinoprotein alcohol dehydrogenase-like"/>
    <property type="match status" value="1"/>
</dbReference>
<comment type="caution">
    <text evidence="1">The sequence shown here is derived from an EMBL/GenBank/DDBJ whole genome shotgun (WGS) entry which is preliminary data.</text>
</comment>
<organism evidence="1 2">
    <name type="scientific">Eiseniibacteriota bacterium</name>
    <dbReference type="NCBI Taxonomy" id="2212470"/>
    <lineage>
        <taxon>Bacteria</taxon>
        <taxon>Candidatus Eiseniibacteriota</taxon>
    </lineage>
</organism>
<gene>
    <name evidence="1" type="ORF">KDA27_24990</name>
</gene>
<dbReference type="Pfam" id="PF08309">
    <property type="entry name" value="LVIVD"/>
    <property type="match status" value="12"/>
</dbReference>
<protein>
    <recommendedName>
        <fullName evidence="3">T9SS type A sorting domain-containing protein</fullName>
    </recommendedName>
</protein>
<proteinExistence type="predicted"/>
<dbReference type="InterPro" id="IPR013211">
    <property type="entry name" value="LVIVD"/>
</dbReference>
<dbReference type="EMBL" id="JAGQHS010000259">
    <property type="protein sequence ID" value="MCA9759073.1"/>
    <property type="molecule type" value="Genomic_DNA"/>
</dbReference>
<accession>A0A956NH42</accession>
<sequence length="689" mass="72127">DRWALGPASTVALDGLLAFSGAGAILRIADVTDASSPTILSEHEFPSAVFDVVVDGDVAYVATAYSGLFILDVGDPSAPFALSSLPNANVIVDLAKSGSIVFIVDGVGVRLIDVTDPGNPSELSRFDTPNSAQHVTAQDNLAYVSDLFGGLRIYDVSNPTSPFLTGELLFFPLGLPEATVVRDGIAYVGDWQGLFIVDVSDPSNPTQLSFLTAGISFDLALEGNLLYSADGYGVAIFDVSDPAHPTQVGGVSGIHFGDIYYNVKIEGDRLYLADSIEGLRIFDLSTPSLPAEIGLIDARGFSYGVEVQDNHAFIANGNRGLRIVDLGAVGGPAEIGSVDTPWVAFAVDMDETHAFVADGLSGLRVIDITNPGAPFETGHLTNADWMYDVAVEGNIAVVANGNIGTGIIDVSDPAAPILRAQFDSNLPCGASSEPAFVKGVDIQGTLVFAAEEDCGLRILDISDPDNPVTVGTLDTPGQAIKVVVEGDIAYLADNPGLKIIDVSNPSNPFLRSAVGGICIDVDVAEGYAYMSGDAQGVKIVDVHDPNSPVVVGSYDTGYFARGIDAVGSVAYVADGMDGVYLIRNDLAPADVLGEGTGGHEVASNQMLLGNSPNPFTESTQIRFVLREASDVRLAVVDVAGRRVALRQFASMPPGTHEITLEGLGLPSGAYRYVLQAGSRVESGRMLRVR</sequence>
<feature type="non-terminal residue" evidence="1">
    <location>
        <position position="1"/>
    </location>
</feature>
<name>A0A956NH42_UNCEI</name>
<reference evidence="1" key="2">
    <citation type="journal article" date="2021" name="Microbiome">
        <title>Successional dynamics and alternative stable states in a saline activated sludge microbial community over 9 years.</title>
        <authorList>
            <person name="Wang Y."/>
            <person name="Ye J."/>
            <person name="Ju F."/>
            <person name="Liu L."/>
            <person name="Boyd J.A."/>
            <person name="Deng Y."/>
            <person name="Parks D.H."/>
            <person name="Jiang X."/>
            <person name="Yin X."/>
            <person name="Woodcroft B.J."/>
            <person name="Tyson G.W."/>
            <person name="Hugenholtz P."/>
            <person name="Polz M.F."/>
            <person name="Zhang T."/>
        </authorList>
    </citation>
    <scope>NUCLEOTIDE SEQUENCE</scope>
    <source>
        <strain evidence="1">HKST-UBA02</strain>
    </source>
</reference>
<dbReference type="AlphaFoldDB" id="A0A956NH42"/>
<evidence type="ECO:0000313" key="2">
    <source>
        <dbReference type="Proteomes" id="UP000739538"/>
    </source>
</evidence>